<dbReference type="EMBL" id="JAKROA010000011">
    <property type="protein sequence ID" value="KAL5104754.1"/>
    <property type="molecule type" value="Genomic_DNA"/>
</dbReference>
<evidence type="ECO:0008006" key="3">
    <source>
        <dbReference type="Google" id="ProtNLM"/>
    </source>
</evidence>
<accession>A0ABR4Q5G4</accession>
<reference evidence="1 2" key="1">
    <citation type="journal article" date="2022" name="Front. Cell. Infect. Microbiol.">
        <title>The Genomes of Two Strains of Taenia crassiceps the Animal Model for the Study of Human Cysticercosis.</title>
        <authorList>
            <person name="Bobes R.J."/>
            <person name="Estrada K."/>
            <person name="Rios-Valencia D.G."/>
            <person name="Calderon-Gallegos A."/>
            <person name="de la Torre P."/>
            <person name="Carrero J.C."/>
            <person name="Sanchez-Flores A."/>
            <person name="Laclette J.P."/>
        </authorList>
    </citation>
    <scope>NUCLEOTIDE SEQUENCE [LARGE SCALE GENOMIC DNA]</scope>
    <source>
        <strain evidence="1">WFUcys</strain>
    </source>
</reference>
<evidence type="ECO:0000313" key="2">
    <source>
        <dbReference type="Proteomes" id="UP001651158"/>
    </source>
</evidence>
<protein>
    <recommendedName>
        <fullName evidence="3">Secreted protein</fullName>
    </recommendedName>
</protein>
<proteinExistence type="predicted"/>
<keyword evidence="2" id="KW-1185">Reference proteome</keyword>
<gene>
    <name evidence="1" type="ORF">TcWFU_008735</name>
</gene>
<comment type="caution">
    <text evidence="1">The sequence shown here is derived from an EMBL/GenBank/DDBJ whole genome shotgun (WGS) entry which is preliminary data.</text>
</comment>
<dbReference type="Proteomes" id="UP001651158">
    <property type="component" value="Unassembled WGS sequence"/>
</dbReference>
<organism evidence="1 2">
    <name type="scientific">Taenia crassiceps</name>
    <dbReference type="NCBI Taxonomy" id="6207"/>
    <lineage>
        <taxon>Eukaryota</taxon>
        <taxon>Metazoa</taxon>
        <taxon>Spiralia</taxon>
        <taxon>Lophotrochozoa</taxon>
        <taxon>Platyhelminthes</taxon>
        <taxon>Cestoda</taxon>
        <taxon>Eucestoda</taxon>
        <taxon>Cyclophyllidea</taxon>
        <taxon>Taeniidae</taxon>
        <taxon>Taenia</taxon>
    </lineage>
</organism>
<evidence type="ECO:0000313" key="1">
    <source>
        <dbReference type="EMBL" id="KAL5104754.1"/>
    </source>
</evidence>
<sequence>MDRYLPTLTRVFAWRTCVLMLRIEVGQVRQCNFSIFWAGLACAQSHQDYTTNPLTTDPTTGFNCPVGGV</sequence>
<name>A0ABR4Q5G4_9CEST</name>